<dbReference type="Proteomes" id="UP000027170">
    <property type="component" value="Unassembled WGS sequence"/>
</dbReference>
<evidence type="ECO:0000313" key="1">
    <source>
        <dbReference type="EMBL" id="KDN14558.1"/>
    </source>
</evidence>
<gene>
    <name evidence="1" type="ORF">SALWKB29_1348</name>
</gene>
<reference evidence="1 2" key="1">
    <citation type="submission" date="2014-03" db="EMBL/GenBank/DDBJ databases">
        <title>The genomes of two eusocial bee gut symbionts.</title>
        <authorList>
            <person name="Kwong W.K."/>
            <person name="Engel P."/>
            <person name="Koch H."/>
            <person name="Moran N.A."/>
        </authorList>
    </citation>
    <scope>NUCLEOTIDE SEQUENCE [LARGE SCALE GENOMIC DNA]</scope>
    <source>
        <strain evidence="2">wkB29</strain>
    </source>
</reference>
<accession>A0A836Z483</accession>
<name>A0A836Z483_9NEIS</name>
<comment type="caution">
    <text evidence="1">The sequence shown here is derived from an EMBL/GenBank/DDBJ whole genome shotgun (WGS) entry which is preliminary data.</text>
</comment>
<evidence type="ECO:0000313" key="2">
    <source>
        <dbReference type="Proteomes" id="UP000027170"/>
    </source>
</evidence>
<sequence length="37" mass="4341">MSKANDLAGLLYQIFSQLRLATEYNHDNEKGWLCHLF</sequence>
<keyword evidence="2" id="KW-1185">Reference proteome</keyword>
<proteinExistence type="predicted"/>
<organism evidence="1 2">
    <name type="scientific">Snodgrassella communis</name>
    <dbReference type="NCBI Taxonomy" id="2946699"/>
    <lineage>
        <taxon>Bacteria</taxon>
        <taxon>Pseudomonadati</taxon>
        <taxon>Pseudomonadota</taxon>
        <taxon>Betaproteobacteria</taxon>
        <taxon>Neisseriales</taxon>
        <taxon>Neisseriaceae</taxon>
        <taxon>Snodgrassella</taxon>
    </lineage>
</organism>
<protein>
    <submittedName>
        <fullName evidence="1">Uncharacterized protein</fullName>
    </submittedName>
</protein>
<dbReference type="EMBL" id="JFZV01000006">
    <property type="protein sequence ID" value="KDN14558.1"/>
    <property type="molecule type" value="Genomic_DNA"/>
</dbReference>
<dbReference type="AlphaFoldDB" id="A0A836Z483"/>